<keyword evidence="1" id="KW-0472">Membrane</keyword>
<keyword evidence="1" id="KW-0812">Transmembrane</keyword>
<sequence length="929" mass="104720">MNLKNRAYSSNKKSFLMFYAAYTFLFAVIFLFGYCSFWIHGKSFIWNCDGYNQHFPALIYIGRYYRRILLSILSGDFNIPLFDFNIGMGENIIATLNYYGLGDPFVLLSAFVPAAGTETLYEVLIVLRMYLSGIAFSAFCFYFKKQPFSVLIGSITYVFCGYALVAGVRHPFFINPMIFLPLMLIGLDLVLRKKSPIIFILTVFISAITGFYFLYMMSLFIFVYALIRFKALYKSSTFKELIKAFVKSVSFYLVGIMMASILFLPVIYGFFSSSRISGHITAKSLLLPRQCLTFLLGFIAGPASWDYLNIAAIAVPAVVVLFLKRDEKLKPLKIGFIIAFIAALVPLGGYIMNGFGYVSNRWTFAFSFLVAFIVVCMLPSLFRISFREQFSCLAAVIIYGILCFVKGSSRNAYTMLAFGMLALTTAMLFFIQIHNMESNQRQLTPIQDSLPQKLPLKGLAALIVSKSNSFRRLPAFLLCIIIVLNLISNAVFLFAPDKKNYVSEFTNKNTALSKFQNYSAEGIEKLKQNDRSFYRLDSKSNGMPNASMLRSYPGVSVYYSIINSNMTDFRRKFSVSPSMSTAFNLGNLDSRAALETLSSVKYFALGQGSSLDYVPYGFEKTDIPGVYYNKYALPLGYTYDSYITESEFNKMGALERQEAALQTAIIDGEVSGWPKGRIKNTVKKLNCAVKTDGAEWRNGELIVKKPNAKINVTFNGLSGSETYIRLEDLILSESGVDFMTVGVSSENINKTLYVRSEYDNFYYGENDYLINLGYRQDGITSASFEFTTPGRYKLKDIEVFCIPMEEYGKYISRLSENSLKDVTVSPNRVLGEITLERDKILCLTIPYSSGWTATVDSKPVKILKANTLFMAIPLKKGSHTIELHYFTPGLKPGAVLSAFGFIIFIVLSVIYFKRSRKARGYKKAKTHSP</sequence>
<keyword evidence="1" id="KW-1133">Transmembrane helix</keyword>
<feature type="transmembrane region" description="Helical" evidence="1">
    <location>
        <begin position="362"/>
        <end position="382"/>
    </location>
</feature>
<feature type="transmembrane region" description="Helical" evidence="1">
    <location>
        <begin position="893"/>
        <end position="912"/>
    </location>
</feature>
<feature type="transmembrane region" description="Helical" evidence="1">
    <location>
        <begin position="413"/>
        <end position="431"/>
    </location>
</feature>
<protein>
    <submittedName>
        <fullName evidence="2">Putative membrane protein</fullName>
    </submittedName>
</protein>
<feature type="transmembrane region" description="Helical" evidence="1">
    <location>
        <begin position="198"/>
        <end position="229"/>
    </location>
</feature>
<feature type="transmembrane region" description="Helical" evidence="1">
    <location>
        <begin position="123"/>
        <end position="143"/>
    </location>
</feature>
<dbReference type="Pfam" id="PF09586">
    <property type="entry name" value="YfhO"/>
    <property type="match status" value="1"/>
</dbReference>
<dbReference type="Proteomes" id="UP000032431">
    <property type="component" value="Chromosome I"/>
</dbReference>
<name>A0A078KS62_9FIRM</name>
<evidence type="ECO:0000313" key="2">
    <source>
        <dbReference type="EMBL" id="CDZ23980.1"/>
    </source>
</evidence>
<accession>A0A078KS62</accession>
<feature type="transmembrane region" description="Helical" evidence="1">
    <location>
        <begin position="335"/>
        <end position="356"/>
    </location>
</feature>
<dbReference type="OrthoDB" id="1637636at2"/>
<proteinExistence type="predicted"/>
<feature type="transmembrane region" description="Helical" evidence="1">
    <location>
        <begin position="475"/>
        <end position="495"/>
    </location>
</feature>
<dbReference type="InterPro" id="IPR018580">
    <property type="entry name" value="Uncharacterised_YfhO"/>
</dbReference>
<feature type="transmembrane region" description="Helical" evidence="1">
    <location>
        <begin position="249"/>
        <end position="271"/>
    </location>
</feature>
<gene>
    <name evidence="2" type="ORF">CCDG5_0854</name>
</gene>
<dbReference type="KEGG" id="ccel:CCDG5_0854"/>
<feature type="transmembrane region" description="Helical" evidence="1">
    <location>
        <begin position="148"/>
        <end position="166"/>
    </location>
</feature>
<dbReference type="HOGENOM" id="CLU_008413_1_0_9"/>
<evidence type="ECO:0000256" key="1">
    <source>
        <dbReference type="SAM" id="Phobius"/>
    </source>
</evidence>
<dbReference type="STRING" id="29343.CCDG5_0854"/>
<organism evidence="2 3">
    <name type="scientific">[Clostridium] cellulosi</name>
    <dbReference type="NCBI Taxonomy" id="29343"/>
    <lineage>
        <taxon>Bacteria</taxon>
        <taxon>Bacillati</taxon>
        <taxon>Bacillota</taxon>
        <taxon>Clostridia</taxon>
        <taxon>Eubacteriales</taxon>
        <taxon>Oscillospiraceae</taxon>
        <taxon>Oscillospiraceae incertae sedis</taxon>
    </lineage>
</organism>
<keyword evidence="3" id="KW-1185">Reference proteome</keyword>
<dbReference type="EMBL" id="LM995447">
    <property type="protein sequence ID" value="CDZ23980.1"/>
    <property type="molecule type" value="Genomic_DNA"/>
</dbReference>
<evidence type="ECO:0000313" key="3">
    <source>
        <dbReference type="Proteomes" id="UP000032431"/>
    </source>
</evidence>
<dbReference type="AlphaFoldDB" id="A0A078KS62"/>
<reference evidence="3" key="1">
    <citation type="submission" date="2014-07" db="EMBL/GenBank/DDBJ databases">
        <authorList>
            <person name="Wibberg D."/>
        </authorList>
    </citation>
    <scope>NUCLEOTIDE SEQUENCE [LARGE SCALE GENOMIC DNA]</scope>
    <source>
        <strain evidence="3">DG5</strain>
    </source>
</reference>
<dbReference type="PANTHER" id="PTHR38454:SF1">
    <property type="entry name" value="INTEGRAL MEMBRANE PROTEIN"/>
    <property type="match status" value="1"/>
</dbReference>
<dbReference type="PATRIC" id="fig|29343.3.peg.908"/>
<dbReference type="PANTHER" id="PTHR38454">
    <property type="entry name" value="INTEGRAL MEMBRANE PROTEIN-RELATED"/>
    <property type="match status" value="1"/>
</dbReference>
<feature type="transmembrane region" description="Helical" evidence="1">
    <location>
        <begin position="307"/>
        <end position="323"/>
    </location>
</feature>
<feature type="transmembrane region" description="Helical" evidence="1">
    <location>
        <begin position="16"/>
        <end position="39"/>
    </location>
</feature>
<feature type="transmembrane region" description="Helical" evidence="1">
    <location>
        <begin position="389"/>
        <end position="407"/>
    </location>
</feature>